<sequence>MDMFKGKTLVLKDGSEHLAEKALGDAKAVALYFSAHWCPPCRMFTPVLAEAYKEMKDECAAPIEVIFVSSDRSNADMLKYMEESHGAWYAVKYGDAFLQELKSKYGVSSIPTLIVVKRDGTVITANGRSDIQAEGPRAFVKWAGAA</sequence>
<evidence type="ECO:0000313" key="2">
    <source>
        <dbReference type="EMBL" id="JAP66363.1"/>
    </source>
</evidence>
<dbReference type="PRINTS" id="PR00421">
    <property type="entry name" value="THIOREDOXIN"/>
</dbReference>
<dbReference type="AlphaFoldDB" id="A0A131XGW6"/>
<protein>
    <recommendedName>
        <fullName evidence="1">Thioredoxin domain-containing protein</fullName>
    </recommendedName>
</protein>
<reference evidence="2" key="1">
    <citation type="journal article" date="2017" name="Ticks Tick Borne Dis.">
        <title>An insight into the sialome of Hyalomma excavatum.</title>
        <authorList>
            <person name="Ribeiro J.M."/>
            <person name="Slovak M."/>
            <person name="Francischetti I.M."/>
        </authorList>
    </citation>
    <scope>NUCLEOTIDE SEQUENCE</scope>
    <source>
        <strain evidence="2">Samish</strain>
        <tissue evidence="2">Salivary glands</tissue>
    </source>
</reference>
<dbReference type="PANTHER" id="PTHR46762:SF1">
    <property type="entry name" value="NUCLEOREDOXIN-LIKE PROTEIN 2"/>
    <property type="match status" value="1"/>
</dbReference>
<dbReference type="InterPro" id="IPR029519">
    <property type="entry name" value="RdCVF2"/>
</dbReference>
<dbReference type="InterPro" id="IPR013766">
    <property type="entry name" value="Thioredoxin_domain"/>
</dbReference>
<dbReference type="EMBL" id="GEFH01002218">
    <property type="protein sequence ID" value="JAP66363.1"/>
    <property type="molecule type" value="mRNA"/>
</dbReference>
<dbReference type="Pfam" id="PF13905">
    <property type="entry name" value="Thioredoxin_8"/>
    <property type="match status" value="1"/>
</dbReference>
<dbReference type="SUPFAM" id="SSF52833">
    <property type="entry name" value="Thioredoxin-like"/>
    <property type="match status" value="1"/>
</dbReference>
<dbReference type="PANTHER" id="PTHR46762">
    <property type="entry name" value="NUCLEOREDOXIN-LIKE PROTEIN 2"/>
    <property type="match status" value="1"/>
</dbReference>
<evidence type="ECO:0000259" key="1">
    <source>
        <dbReference type="PROSITE" id="PS51352"/>
    </source>
</evidence>
<dbReference type="InterPro" id="IPR036249">
    <property type="entry name" value="Thioredoxin-like_sf"/>
</dbReference>
<name>A0A131XGW6_9ACAR</name>
<dbReference type="Gene3D" id="3.40.30.10">
    <property type="entry name" value="Glutaredoxin"/>
    <property type="match status" value="1"/>
</dbReference>
<dbReference type="GO" id="GO:0007600">
    <property type="term" value="P:sensory perception"/>
    <property type="evidence" value="ECO:0007669"/>
    <property type="project" value="InterPro"/>
</dbReference>
<dbReference type="CDD" id="cd02964">
    <property type="entry name" value="TryX_like_family"/>
    <property type="match status" value="1"/>
</dbReference>
<organism evidence="2">
    <name type="scientific">Hyalomma excavatum</name>
    <dbReference type="NCBI Taxonomy" id="257692"/>
    <lineage>
        <taxon>Eukaryota</taxon>
        <taxon>Metazoa</taxon>
        <taxon>Ecdysozoa</taxon>
        <taxon>Arthropoda</taxon>
        <taxon>Chelicerata</taxon>
        <taxon>Arachnida</taxon>
        <taxon>Acari</taxon>
        <taxon>Parasitiformes</taxon>
        <taxon>Ixodida</taxon>
        <taxon>Ixodoidea</taxon>
        <taxon>Ixodidae</taxon>
        <taxon>Hyalomminae</taxon>
        <taxon>Hyalomma</taxon>
    </lineage>
</organism>
<dbReference type="GO" id="GO:0045494">
    <property type="term" value="P:photoreceptor cell maintenance"/>
    <property type="evidence" value="ECO:0007669"/>
    <property type="project" value="InterPro"/>
</dbReference>
<dbReference type="PROSITE" id="PS51352">
    <property type="entry name" value="THIOREDOXIN_2"/>
    <property type="match status" value="1"/>
</dbReference>
<proteinExistence type="evidence at transcript level"/>
<accession>A0A131XGW6</accession>
<feature type="domain" description="Thioredoxin" evidence="1">
    <location>
        <begin position="1"/>
        <end position="145"/>
    </location>
</feature>
<dbReference type="InterPro" id="IPR012336">
    <property type="entry name" value="Thioredoxin-like_fold"/>
</dbReference>